<accession>A0ABP8LP93</accession>
<dbReference type="PANTHER" id="PTHR37512:SF1">
    <property type="entry name" value="NADR_TTD14 AAA DOMAIN-CONTAINING PROTEIN"/>
    <property type="match status" value="1"/>
</dbReference>
<dbReference type="Gene3D" id="3.40.50.300">
    <property type="entry name" value="P-loop containing nucleotide triphosphate hydrolases"/>
    <property type="match status" value="1"/>
</dbReference>
<keyword evidence="3" id="KW-1185">Reference proteome</keyword>
<sequence>MLKVAITGPESTGKSTLSEQLARHYGTVWVPEYARTYVGNLGRPYTLADIEAIAWGQLALEQEVQQQARHLLFSDTDLLVLRIWSEHAFGHCPAWMLEKLKHQNYNLCLLMGVDLPWEPDPQREHPHLRQFFYDWYKRELQALGVPFVEIYGQREERLQLARQHVDALLQTHHLLNK</sequence>
<dbReference type="Proteomes" id="UP001500552">
    <property type="component" value="Unassembled WGS sequence"/>
</dbReference>
<evidence type="ECO:0000259" key="1">
    <source>
        <dbReference type="Pfam" id="PF13521"/>
    </source>
</evidence>
<gene>
    <name evidence="2" type="ORF">GCM10023188_22470</name>
</gene>
<organism evidence="2 3">
    <name type="scientific">Pontibacter saemangeumensis</name>
    <dbReference type="NCBI Taxonomy" id="1084525"/>
    <lineage>
        <taxon>Bacteria</taxon>
        <taxon>Pseudomonadati</taxon>
        <taxon>Bacteroidota</taxon>
        <taxon>Cytophagia</taxon>
        <taxon>Cytophagales</taxon>
        <taxon>Hymenobacteraceae</taxon>
        <taxon>Pontibacter</taxon>
    </lineage>
</organism>
<evidence type="ECO:0000313" key="2">
    <source>
        <dbReference type="EMBL" id="GAA4433258.1"/>
    </source>
</evidence>
<protein>
    <recommendedName>
        <fullName evidence="1">NadR/Ttd14 AAA domain-containing protein</fullName>
    </recommendedName>
</protein>
<comment type="caution">
    <text evidence="2">The sequence shown here is derived from an EMBL/GenBank/DDBJ whole genome shotgun (WGS) entry which is preliminary data.</text>
</comment>
<dbReference type="InterPro" id="IPR027417">
    <property type="entry name" value="P-loop_NTPase"/>
</dbReference>
<dbReference type="InterPro" id="IPR038727">
    <property type="entry name" value="NadR/Ttd14_AAA_dom"/>
</dbReference>
<evidence type="ECO:0000313" key="3">
    <source>
        <dbReference type="Proteomes" id="UP001500552"/>
    </source>
</evidence>
<name>A0ABP8LP93_9BACT</name>
<dbReference type="Pfam" id="PF13521">
    <property type="entry name" value="AAA_28"/>
    <property type="match status" value="1"/>
</dbReference>
<dbReference type="PANTHER" id="PTHR37512">
    <property type="entry name" value="TRIFUNCTIONAL NAD BIOSYNTHESIS/REGULATOR PROTEIN NADR"/>
    <property type="match status" value="1"/>
</dbReference>
<dbReference type="SUPFAM" id="SSF52540">
    <property type="entry name" value="P-loop containing nucleoside triphosphate hydrolases"/>
    <property type="match status" value="1"/>
</dbReference>
<dbReference type="InterPro" id="IPR052735">
    <property type="entry name" value="NAD_biosynth-regulator"/>
</dbReference>
<proteinExistence type="predicted"/>
<feature type="domain" description="NadR/Ttd14 AAA" evidence="1">
    <location>
        <begin position="3"/>
        <end position="157"/>
    </location>
</feature>
<reference evidence="3" key="1">
    <citation type="journal article" date="2019" name="Int. J. Syst. Evol. Microbiol.">
        <title>The Global Catalogue of Microorganisms (GCM) 10K type strain sequencing project: providing services to taxonomists for standard genome sequencing and annotation.</title>
        <authorList>
            <consortium name="The Broad Institute Genomics Platform"/>
            <consortium name="The Broad Institute Genome Sequencing Center for Infectious Disease"/>
            <person name="Wu L."/>
            <person name="Ma J."/>
        </authorList>
    </citation>
    <scope>NUCLEOTIDE SEQUENCE [LARGE SCALE GENOMIC DNA]</scope>
    <source>
        <strain evidence="3">JCM 17926</strain>
    </source>
</reference>
<dbReference type="CDD" id="cd00882">
    <property type="entry name" value="Ras_like_GTPase"/>
    <property type="match status" value="1"/>
</dbReference>
<dbReference type="EMBL" id="BAABHC010000014">
    <property type="protein sequence ID" value="GAA4433258.1"/>
    <property type="molecule type" value="Genomic_DNA"/>
</dbReference>
<dbReference type="RefSeq" id="WP_345159087.1">
    <property type="nucleotide sequence ID" value="NZ_BAABHC010000014.1"/>
</dbReference>